<sequence>MFGREDNTYNEMIKNSTLHWLNEVLESDDVVNKNGAKVTIEHIKYLNKKIKELEDKNALKDQFLKKIKGKINNI</sequence>
<evidence type="ECO:0000313" key="1">
    <source>
        <dbReference type="EMBL" id="MDA3730154.1"/>
    </source>
</evidence>
<reference evidence="1" key="1">
    <citation type="journal article" date="2023" name="Int. J. Syst. Evol. Microbiol.">
        <title>&lt;i&gt;Holtiella tumoricola&lt;/i&gt; gen. nov. sp. nov., isolated from a human clinical sample.</title>
        <authorList>
            <person name="Allen-Vercoe E."/>
            <person name="Daigneault M.C."/>
            <person name="Vancuren S.J."/>
            <person name="Cochrane K."/>
            <person name="O'Neal L.L."/>
            <person name="Sankaranarayanan K."/>
            <person name="Lawson P.A."/>
        </authorList>
    </citation>
    <scope>NUCLEOTIDE SEQUENCE</scope>
    <source>
        <strain evidence="1">CC70A</strain>
    </source>
</reference>
<name>A0AA42DJM5_9FIRM</name>
<dbReference type="Proteomes" id="UP001169242">
    <property type="component" value="Unassembled WGS sequence"/>
</dbReference>
<proteinExistence type="predicted"/>
<keyword evidence="2" id="KW-1185">Reference proteome</keyword>
<accession>A0AA42DJM5</accession>
<organism evidence="1 2">
    <name type="scientific">Holtiella tumoricola</name>
    <dbReference type="NCBI Taxonomy" id="3018743"/>
    <lineage>
        <taxon>Bacteria</taxon>
        <taxon>Bacillati</taxon>
        <taxon>Bacillota</taxon>
        <taxon>Clostridia</taxon>
        <taxon>Lachnospirales</taxon>
        <taxon>Cellulosilyticaceae</taxon>
        <taxon>Holtiella</taxon>
    </lineage>
</organism>
<protein>
    <submittedName>
        <fullName evidence="1">Uncharacterized protein</fullName>
    </submittedName>
</protein>
<dbReference type="EMBL" id="JAQIFT010000008">
    <property type="protein sequence ID" value="MDA3730154.1"/>
    <property type="molecule type" value="Genomic_DNA"/>
</dbReference>
<dbReference type="RefSeq" id="WP_271010876.1">
    <property type="nucleotide sequence ID" value="NZ_JAQIFT010000008.1"/>
</dbReference>
<evidence type="ECO:0000313" key="2">
    <source>
        <dbReference type="Proteomes" id="UP001169242"/>
    </source>
</evidence>
<dbReference type="AlphaFoldDB" id="A0AA42DJM5"/>
<gene>
    <name evidence="1" type="ORF">PBV87_01315</name>
</gene>
<comment type="caution">
    <text evidence="1">The sequence shown here is derived from an EMBL/GenBank/DDBJ whole genome shotgun (WGS) entry which is preliminary data.</text>
</comment>